<dbReference type="OrthoDB" id="1899758at2759"/>
<dbReference type="GO" id="GO:0003677">
    <property type="term" value="F:DNA binding"/>
    <property type="evidence" value="ECO:0007669"/>
    <property type="project" value="InterPro"/>
</dbReference>
<sequence>MAAVTPPLQWGEKLKHVHLRSNKGQVTMEGSFSTQLMSTERMSNSESVGLSAESAGEVAHRSNRSRKRSVVWQHFEEVPDEAKAICIHCGSKLAYHKACLLLLLLLLLLQACTLLSLHSIRGAEEDGGKEGNYEAAQQTSQVLDLFDIANLHQMPDMLSVQRPWEFDACFSM</sequence>
<accession>A0A835KF68</accession>
<dbReference type="AlphaFoldDB" id="A0A835KF68"/>
<gene>
    <name evidence="5" type="ORF">HU200_021715</name>
</gene>
<keyword evidence="3" id="KW-0862">Zinc</keyword>
<evidence type="ECO:0000313" key="6">
    <source>
        <dbReference type="Proteomes" id="UP000636709"/>
    </source>
</evidence>
<dbReference type="Pfam" id="PF02892">
    <property type="entry name" value="zf-BED"/>
    <property type="match status" value="1"/>
</dbReference>
<dbReference type="GO" id="GO:0008270">
    <property type="term" value="F:zinc ion binding"/>
    <property type="evidence" value="ECO:0007669"/>
    <property type="project" value="UniProtKB-KW"/>
</dbReference>
<protein>
    <recommendedName>
        <fullName evidence="4">BED-type domain-containing protein</fullName>
    </recommendedName>
</protein>
<evidence type="ECO:0000256" key="3">
    <source>
        <dbReference type="ARBA" id="ARBA00022833"/>
    </source>
</evidence>
<reference evidence="5" key="1">
    <citation type="submission" date="2020-07" db="EMBL/GenBank/DDBJ databases">
        <title>Genome sequence and genetic diversity analysis of an under-domesticated orphan crop, white fonio (Digitaria exilis).</title>
        <authorList>
            <person name="Bennetzen J.L."/>
            <person name="Chen S."/>
            <person name="Ma X."/>
            <person name="Wang X."/>
            <person name="Yssel A.E.J."/>
            <person name="Chaluvadi S.R."/>
            <person name="Johnson M."/>
            <person name="Gangashetty P."/>
            <person name="Hamidou F."/>
            <person name="Sanogo M.D."/>
            <person name="Zwaenepoel A."/>
            <person name="Wallace J."/>
            <person name="Van De Peer Y."/>
            <person name="Van Deynze A."/>
        </authorList>
    </citation>
    <scope>NUCLEOTIDE SEQUENCE</scope>
    <source>
        <tissue evidence="5">Leaves</tissue>
    </source>
</reference>
<comment type="caution">
    <text evidence="5">The sequence shown here is derived from an EMBL/GenBank/DDBJ whole genome shotgun (WGS) entry which is preliminary data.</text>
</comment>
<feature type="domain" description="BED-type" evidence="4">
    <location>
        <begin position="69"/>
        <end position="96"/>
    </location>
</feature>
<dbReference type="SMART" id="SM00614">
    <property type="entry name" value="ZnF_BED"/>
    <property type="match status" value="1"/>
</dbReference>
<name>A0A835KF68_9POAL</name>
<organism evidence="5 6">
    <name type="scientific">Digitaria exilis</name>
    <dbReference type="NCBI Taxonomy" id="1010633"/>
    <lineage>
        <taxon>Eukaryota</taxon>
        <taxon>Viridiplantae</taxon>
        <taxon>Streptophyta</taxon>
        <taxon>Embryophyta</taxon>
        <taxon>Tracheophyta</taxon>
        <taxon>Spermatophyta</taxon>
        <taxon>Magnoliopsida</taxon>
        <taxon>Liliopsida</taxon>
        <taxon>Poales</taxon>
        <taxon>Poaceae</taxon>
        <taxon>PACMAD clade</taxon>
        <taxon>Panicoideae</taxon>
        <taxon>Panicodae</taxon>
        <taxon>Paniceae</taxon>
        <taxon>Anthephorinae</taxon>
        <taxon>Digitaria</taxon>
    </lineage>
</organism>
<keyword evidence="6" id="KW-1185">Reference proteome</keyword>
<proteinExistence type="predicted"/>
<dbReference type="EMBL" id="JACEFO010001666">
    <property type="protein sequence ID" value="KAF8723743.1"/>
    <property type="molecule type" value="Genomic_DNA"/>
</dbReference>
<dbReference type="InterPro" id="IPR003656">
    <property type="entry name" value="Znf_BED"/>
</dbReference>
<keyword evidence="2" id="KW-0863">Zinc-finger</keyword>
<evidence type="ECO:0000256" key="2">
    <source>
        <dbReference type="ARBA" id="ARBA00022771"/>
    </source>
</evidence>
<evidence type="ECO:0000313" key="5">
    <source>
        <dbReference type="EMBL" id="KAF8723743.1"/>
    </source>
</evidence>
<evidence type="ECO:0000256" key="1">
    <source>
        <dbReference type="ARBA" id="ARBA00022723"/>
    </source>
</evidence>
<evidence type="ECO:0000259" key="4">
    <source>
        <dbReference type="Pfam" id="PF02892"/>
    </source>
</evidence>
<keyword evidence="1" id="KW-0479">Metal-binding</keyword>
<dbReference type="Proteomes" id="UP000636709">
    <property type="component" value="Unassembled WGS sequence"/>
</dbReference>